<sequence length="338" mass="35697">MSGFGLVASPVLAGAPIVRDGLLRLDSARREASWAAAQVVVTDDRGRFPVDQADGPPRLRTYAAAGIAAAPPPDALLLGEADGVVYWGMQAPASASASAPSAADSGGDDPVHWLDLFTAGADFPAVHAALAATATALLNWHGRARFCARDGSPTHATNGGWARKCEAEQHEEYPRTDPAVICLVHDGADRVLLARQRVWPVGRFSVLAGFVEAGESLEACVAREMAEEVGVAVRDIGYLGSQTWPFPRSLMIGFQAVADPEAPLRLDDDEIVEAQWVTLDELRPALARTAWPAVGTTADGQLHLPGRLSIARTMIDAWALARTASGVPAQPHPRDSNS</sequence>
<gene>
    <name evidence="11" type="ORF">Ga0074812_106137</name>
</gene>
<accession>A0A0S4QN28</accession>
<dbReference type="InterPro" id="IPR000086">
    <property type="entry name" value="NUDIX_hydrolase_dom"/>
</dbReference>
<dbReference type="GO" id="GO:0046872">
    <property type="term" value="F:metal ion binding"/>
    <property type="evidence" value="ECO:0007669"/>
    <property type="project" value="UniProtKB-KW"/>
</dbReference>
<comment type="catalytic activity">
    <reaction evidence="9">
        <text>a 5'-end NAD(+)-phospho-ribonucleoside in mRNA + H2O = a 5'-end phospho-adenosine-phospho-ribonucleoside in mRNA + beta-nicotinamide D-ribonucleotide + 2 H(+)</text>
        <dbReference type="Rhea" id="RHEA:60876"/>
        <dbReference type="Rhea" id="RHEA-COMP:15698"/>
        <dbReference type="Rhea" id="RHEA-COMP:15719"/>
        <dbReference type="ChEBI" id="CHEBI:14649"/>
        <dbReference type="ChEBI" id="CHEBI:15377"/>
        <dbReference type="ChEBI" id="CHEBI:15378"/>
        <dbReference type="ChEBI" id="CHEBI:144029"/>
        <dbReference type="ChEBI" id="CHEBI:144051"/>
    </reaction>
    <physiologicalReaction direction="left-to-right" evidence="9">
        <dbReference type="Rhea" id="RHEA:60877"/>
    </physiologicalReaction>
</comment>
<dbReference type="EMBL" id="FAOZ01000006">
    <property type="protein sequence ID" value="CUU55882.1"/>
    <property type="molecule type" value="Genomic_DNA"/>
</dbReference>
<evidence type="ECO:0000256" key="7">
    <source>
        <dbReference type="ARBA" id="ARBA00022842"/>
    </source>
</evidence>
<keyword evidence="8" id="KW-0520">NAD</keyword>
<dbReference type="GO" id="GO:0005829">
    <property type="term" value="C:cytosol"/>
    <property type="evidence" value="ECO:0007669"/>
    <property type="project" value="TreeGrafter"/>
</dbReference>
<dbReference type="Pfam" id="PF09297">
    <property type="entry name" value="Zn_ribbon_NUD"/>
    <property type="match status" value="1"/>
</dbReference>
<evidence type="ECO:0000256" key="3">
    <source>
        <dbReference type="ARBA" id="ARBA00009595"/>
    </source>
</evidence>
<dbReference type="EC" id="3.6.1.22" evidence="4"/>
<dbReference type="InterPro" id="IPR015797">
    <property type="entry name" value="NUDIX_hydrolase-like_dom_sf"/>
</dbReference>
<dbReference type="Proteomes" id="UP000198802">
    <property type="component" value="Unassembled WGS sequence"/>
</dbReference>
<feature type="domain" description="Nudix hydrolase" evidence="10">
    <location>
        <begin position="174"/>
        <end position="299"/>
    </location>
</feature>
<reference evidence="12" key="1">
    <citation type="submission" date="2015-11" db="EMBL/GenBank/DDBJ databases">
        <authorList>
            <person name="Varghese N."/>
        </authorList>
    </citation>
    <scope>NUCLEOTIDE SEQUENCE [LARGE SCALE GENOMIC DNA]</scope>
    <source>
        <strain evidence="12">DSM 45899</strain>
    </source>
</reference>
<dbReference type="RefSeq" id="WP_091275046.1">
    <property type="nucleotide sequence ID" value="NZ_FAOZ01000006.1"/>
</dbReference>
<dbReference type="PANTHER" id="PTHR42904:SF6">
    <property type="entry name" value="NAD-CAPPED RNA HYDROLASE NUDT12"/>
    <property type="match status" value="1"/>
</dbReference>
<dbReference type="InterPro" id="IPR015376">
    <property type="entry name" value="Znr_NADH_PPase"/>
</dbReference>
<protein>
    <recommendedName>
        <fullName evidence="4">NAD(+) diphosphatase</fullName>
        <ecNumber evidence="4">3.6.1.22</ecNumber>
    </recommendedName>
</protein>
<keyword evidence="5" id="KW-0479">Metal-binding</keyword>
<evidence type="ECO:0000259" key="10">
    <source>
        <dbReference type="PROSITE" id="PS51462"/>
    </source>
</evidence>
<dbReference type="Gene3D" id="3.90.79.20">
    <property type="match status" value="1"/>
</dbReference>
<dbReference type="PROSITE" id="PS00893">
    <property type="entry name" value="NUDIX_BOX"/>
    <property type="match status" value="1"/>
</dbReference>
<keyword evidence="7" id="KW-0460">Magnesium</keyword>
<dbReference type="PANTHER" id="PTHR42904">
    <property type="entry name" value="NUDIX HYDROLASE, NUDC SUBFAMILY"/>
    <property type="match status" value="1"/>
</dbReference>
<evidence type="ECO:0000256" key="6">
    <source>
        <dbReference type="ARBA" id="ARBA00022801"/>
    </source>
</evidence>
<evidence type="ECO:0000256" key="4">
    <source>
        <dbReference type="ARBA" id="ARBA00012381"/>
    </source>
</evidence>
<proteinExistence type="inferred from homology"/>
<evidence type="ECO:0000256" key="1">
    <source>
        <dbReference type="ARBA" id="ARBA00001946"/>
    </source>
</evidence>
<comment type="cofactor">
    <cofactor evidence="1">
        <name>Mg(2+)</name>
        <dbReference type="ChEBI" id="CHEBI:18420"/>
    </cofactor>
</comment>
<evidence type="ECO:0000256" key="5">
    <source>
        <dbReference type="ARBA" id="ARBA00022723"/>
    </source>
</evidence>
<evidence type="ECO:0000256" key="8">
    <source>
        <dbReference type="ARBA" id="ARBA00023027"/>
    </source>
</evidence>
<dbReference type="GO" id="GO:0019677">
    <property type="term" value="P:NAD+ catabolic process"/>
    <property type="evidence" value="ECO:0007669"/>
    <property type="project" value="TreeGrafter"/>
</dbReference>
<dbReference type="NCBIfam" id="NF001299">
    <property type="entry name" value="PRK00241.1"/>
    <property type="match status" value="1"/>
</dbReference>
<dbReference type="InterPro" id="IPR020084">
    <property type="entry name" value="NUDIX_hydrolase_CS"/>
</dbReference>
<comment type="similarity">
    <text evidence="3">Belongs to the Nudix hydrolase family. NudC subfamily.</text>
</comment>
<dbReference type="CDD" id="cd03429">
    <property type="entry name" value="NUDIX_NADH_pyrophosphatase_Nudt13"/>
    <property type="match status" value="1"/>
</dbReference>
<dbReference type="PROSITE" id="PS51462">
    <property type="entry name" value="NUDIX"/>
    <property type="match status" value="1"/>
</dbReference>
<comment type="cofactor">
    <cofactor evidence="2">
        <name>Zn(2+)</name>
        <dbReference type="ChEBI" id="CHEBI:29105"/>
    </cofactor>
</comment>
<dbReference type="AlphaFoldDB" id="A0A0S4QN28"/>
<organism evidence="11 12">
    <name type="scientific">Parafrankia irregularis</name>
    <dbReference type="NCBI Taxonomy" id="795642"/>
    <lineage>
        <taxon>Bacteria</taxon>
        <taxon>Bacillati</taxon>
        <taxon>Actinomycetota</taxon>
        <taxon>Actinomycetes</taxon>
        <taxon>Frankiales</taxon>
        <taxon>Frankiaceae</taxon>
        <taxon>Parafrankia</taxon>
    </lineage>
</organism>
<name>A0A0S4QN28_9ACTN</name>
<dbReference type="GO" id="GO:0035529">
    <property type="term" value="F:NADH pyrophosphatase activity"/>
    <property type="evidence" value="ECO:0007669"/>
    <property type="project" value="TreeGrafter"/>
</dbReference>
<evidence type="ECO:0000256" key="2">
    <source>
        <dbReference type="ARBA" id="ARBA00001947"/>
    </source>
</evidence>
<keyword evidence="6" id="KW-0378">Hydrolase</keyword>
<dbReference type="InterPro" id="IPR049734">
    <property type="entry name" value="NudC-like_C"/>
</dbReference>
<keyword evidence="12" id="KW-1185">Reference proteome</keyword>
<dbReference type="Pfam" id="PF00293">
    <property type="entry name" value="NUDIX"/>
    <property type="match status" value="1"/>
</dbReference>
<evidence type="ECO:0000256" key="9">
    <source>
        <dbReference type="ARBA" id="ARBA00023679"/>
    </source>
</evidence>
<evidence type="ECO:0000313" key="11">
    <source>
        <dbReference type="EMBL" id="CUU55882.1"/>
    </source>
</evidence>
<dbReference type="SUPFAM" id="SSF55811">
    <property type="entry name" value="Nudix"/>
    <property type="match status" value="1"/>
</dbReference>
<dbReference type="GO" id="GO:0006742">
    <property type="term" value="P:NADP+ catabolic process"/>
    <property type="evidence" value="ECO:0007669"/>
    <property type="project" value="TreeGrafter"/>
</dbReference>
<dbReference type="InterPro" id="IPR050241">
    <property type="entry name" value="NAD-cap_RNA_hydrolase_NudC"/>
</dbReference>
<dbReference type="Gene3D" id="3.90.79.10">
    <property type="entry name" value="Nucleoside Triphosphate Pyrophosphohydrolase"/>
    <property type="match status" value="1"/>
</dbReference>
<evidence type="ECO:0000313" key="12">
    <source>
        <dbReference type="Proteomes" id="UP000198802"/>
    </source>
</evidence>